<dbReference type="InterPro" id="IPR045136">
    <property type="entry name" value="Iah1-like"/>
</dbReference>
<feature type="domain" description="SGNH hydrolase-type esterase" evidence="3">
    <location>
        <begin position="200"/>
        <end position="396"/>
    </location>
</feature>
<dbReference type="Proteomes" id="UP000285883">
    <property type="component" value="Unassembled WGS sequence"/>
</dbReference>
<sequence>MPLTVRAKRSLFACFAFAAYIAWALGAWEAILIRTGIRPKLRPVLLLAGDSLTEKGTNPKSMGWVTQLQHDYTRSADVVPRGLSGYNTRWYLEYSMPIIESEIASVLDLYTYFNDMPEWRRRNLLEDGLHLNTRGNKLMYEQLKDKIQSKFPDVAHKLRLWQTPSFSKLVDSDPWTMDTPTETPAPANSTSANSTTANAAGDSLTEKGTEPETKGWVTRLQDEYRRAADVIPRGLGGYNTRWYLKYAIPTLEKEILSGVYTPTFVTVWFGANDAALPNGSSYEQHVPREIYKQNLVKIVNAFKAMAPKAGILLITPPHVDDAARLELSMDLKDDKHGVIDRTNAMAGKYAQACVETAETMGVPVLDLYSYFNNMSEWERDELLSDGLHLNLKGNKLMFADKVFDNSFLHHCASDGSTELRPVLLLAGDSLTEKGTNPTTKGWVTMLQNVYTRSADVVPRGLSGYNTRWYLKYAIPTLKKEINHGVYTPVFITVWLGANDAALPNGGSYKQHVPKETYKANLVKIAHAFKEMAPDAEILLITPPHIDDNARLKLAEQNNRSVDRTNAMTGTYAQACAEAAELLDGSDPNIGGWVCKLQYCYTRSADVVVRGLYGYSTEMFVRQALPKLAREVGTWSEPPALVTLWLGGNDSALLSGYEAALHVPLAQYRANLRTIVVELQQKAPEAAILLITPPAVNDQLRLELSGDGELDFSNAGTAAYAQACVEEAHAIGVSVLDLHTTMNALNEQERKDCQNDGLHLTTKGNALVADAILATVEREFPTLARRLNKWEHPDYLALLAKVEK</sequence>
<dbReference type="PANTHER" id="PTHR14209">
    <property type="entry name" value="ISOAMYL ACETATE-HYDROLYZING ESTERASE 1"/>
    <property type="match status" value="1"/>
</dbReference>
<feature type="domain" description="SGNH hydrolase-type esterase" evidence="3">
    <location>
        <begin position="426"/>
        <end position="577"/>
    </location>
</feature>
<keyword evidence="7" id="KW-1185">Reference proteome</keyword>
<dbReference type="EMBL" id="JPWV03000111">
    <property type="protein sequence ID" value="KAG2524584.1"/>
    <property type="molecule type" value="Genomic_DNA"/>
</dbReference>
<gene>
    <name evidence="5" type="ORF">BBI17_004101</name>
    <name evidence="6" type="ORF">BBO99_00006169</name>
    <name evidence="4" type="ORF">JM16_003613</name>
</gene>
<dbReference type="AlphaFoldDB" id="A0A3R7JY30"/>
<evidence type="ECO:0000313" key="8">
    <source>
        <dbReference type="Proteomes" id="UP000285883"/>
    </source>
</evidence>
<reference evidence="7 8" key="2">
    <citation type="submission" date="2018-07" db="EMBL/GenBank/DDBJ databases">
        <title>Genome sequencing of oomycete isolates from Chile give support for New Zealand origin for Phytophthora kernoviae and make available the first Nothophytophthora sp. genome.</title>
        <authorList>
            <person name="Studholme D.J."/>
            <person name="Sanfuentes E."/>
            <person name="Panda P."/>
            <person name="Hill R."/>
            <person name="Sambles C."/>
            <person name="Grant M."/>
            <person name="Williams N.M."/>
            <person name="Mcdougal R.L."/>
        </authorList>
    </citation>
    <scope>NUCLEOTIDE SEQUENCE [LARGE SCALE GENOMIC DNA]</scope>
    <source>
        <strain evidence="5">Chile2</strain>
        <strain evidence="6">Chile4</strain>
    </source>
</reference>
<feature type="compositionally biased region" description="Low complexity" evidence="2">
    <location>
        <begin position="184"/>
        <end position="200"/>
    </location>
</feature>
<evidence type="ECO:0000313" key="7">
    <source>
        <dbReference type="Proteomes" id="UP000285624"/>
    </source>
</evidence>
<evidence type="ECO:0000313" key="4">
    <source>
        <dbReference type="EMBL" id="KAG2524584.1"/>
    </source>
</evidence>
<dbReference type="FunFam" id="3.40.50.1110:FF:000002">
    <property type="entry name" value="isoamyl acetate-hydrolyzing esterase 1 homolog"/>
    <property type="match status" value="1"/>
</dbReference>
<dbReference type="InterPro" id="IPR036514">
    <property type="entry name" value="SGNH_hydro_sf"/>
</dbReference>
<dbReference type="STRING" id="325452.A0A3R7JY30"/>
<reference evidence="4" key="1">
    <citation type="journal article" date="2015" name="Genom Data">
        <title>Genome sequences of six Phytophthora species associated with forests in New Zealand.</title>
        <authorList>
            <person name="Studholme D.J."/>
            <person name="McDougal R.L."/>
            <person name="Sambles C."/>
            <person name="Hansen E."/>
            <person name="Hardy G."/>
            <person name="Grant M."/>
            <person name="Ganley R.J."/>
            <person name="Williams N.M."/>
        </authorList>
    </citation>
    <scope>NUCLEOTIDE SEQUENCE</scope>
    <source>
        <strain evidence="4">NZFS 2646</strain>
    </source>
</reference>
<dbReference type="PANTHER" id="PTHR14209:SF19">
    <property type="entry name" value="ISOAMYL ACETATE-HYDROLYZING ESTERASE 1 HOMOLOG"/>
    <property type="match status" value="1"/>
</dbReference>
<name>A0A3R7JY30_9STRA</name>
<dbReference type="CDD" id="cd01838">
    <property type="entry name" value="Isoamyl_acetate_hydrolase_like"/>
    <property type="match status" value="1"/>
</dbReference>
<dbReference type="GO" id="GO:0016787">
    <property type="term" value="F:hydrolase activity"/>
    <property type="evidence" value="ECO:0007669"/>
    <property type="project" value="UniProtKB-KW"/>
</dbReference>
<dbReference type="InterPro" id="IPR013830">
    <property type="entry name" value="SGNH_hydro"/>
</dbReference>
<evidence type="ECO:0000256" key="1">
    <source>
        <dbReference type="ARBA" id="ARBA00022801"/>
    </source>
</evidence>
<evidence type="ECO:0000313" key="5">
    <source>
        <dbReference type="EMBL" id="RLN10194.1"/>
    </source>
</evidence>
<dbReference type="Pfam" id="PF13472">
    <property type="entry name" value="Lipase_GDSL_2"/>
    <property type="match status" value="3"/>
</dbReference>
<dbReference type="Proteomes" id="UP000285624">
    <property type="component" value="Unassembled WGS sequence"/>
</dbReference>
<keyword evidence="1" id="KW-0378">Hydrolase</keyword>
<accession>A0A3R7JY30</accession>
<dbReference type="Gene3D" id="3.40.50.1110">
    <property type="entry name" value="SGNH hydrolase"/>
    <property type="match status" value="5"/>
</dbReference>
<feature type="compositionally biased region" description="Basic and acidic residues" evidence="2">
    <location>
        <begin position="204"/>
        <end position="213"/>
    </location>
</feature>
<feature type="domain" description="SGNH hydrolase-type esterase" evidence="3">
    <location>
        <begin position="603"/>
        <end position="766"/>
    </location>
</feature>
<organism evidence="6 7">
    <name type="scientific">Phytophthora kernoviae</name>
    <dbReference type="NCBI Taxonomy" id="325452"/>
    <lineage>
        <taxon>Eukaryota</taxon>
        <taxon>Sar</taxon>
        <taxon>Stramenopiles</taxon>
        <taxon>Oomycota</taxon>
        <taxon>Peronosporomycetes</taxon>
        <taxon>Peronosporales</taxon>
        <taxon>Peronosporaceae</taxon>
        <taxon>Phytophthora</taxon>
    </lineage>
</organism>
<feature type="region of interest" description="Disordered" evidence="2">
    <location>
        <begin position="172"/>
        <end position="216"/>
    </location>
</feature>
<comment type="caution">
    <text evidence="6">The sequence shown here is derived from an EMBL/GenBank/DDBJ whole genome shotgun (WGS) entry which is preliminary data.</text>
</comment>
<proteinExistence type="predicted"/>
<dbReference type="EMBL" id="MBDN02000203">
    <property type="protein sequence ID" value="RLN78163.1"/>
    <property type="molecule type" value="Genomic_DNA"/>
</dbReference>
<dbReference type="EMBL" id="MAYM02001872">
    <property type="protein sequence ID" value="RLN10194.1"/>
    <property type="molecule type" value="Genomic_DNA"/>
</dbReference>
<dbReference type="SUPFAM" id="SSF52266">
    <property type="entry name" value="SGNH hydrolase"/>
    <property type="match status" value="4"/>
</dbReference>
<evidence type="ECO:0000259" key="3">
    <source>
        <dbReference type="Pfam" id="PF13472"/>
    </source>
</evidence>
<dbReference type="Proteomes" id="UP000785171">
    <property type="component" value="Unassembled WGS sequence"/>
</dbReference>
<reference evidence="4" key="3">
    <citation type="submission" date="2020-06" db="EMBL/GenBank/DDBJ databases">
        <authorList>
            <person name="Studholme D.J."/>
        </authorList>
    </citation>
    <scope>NUCLEOTIDE SEQUENCE</scope>
    <source>
        <strain evidence="4">NZFS 2646</strain>
    </source>
</reference>
<evidence type="ECO:0000313" key="6">
    <source>
        <dbReference type="EMBL" id="RLN78163.1"/>
    </source>
</evidence>
<evidence type="ECO:0000256" key="2">
    <source>
        <dbReference type="SAM" id="MobiDB-lite"/>
    </source>
</evidence>
<protein>
    <recommendedName>
        <fullName evidence="3">SGNH hydrolase-type esterase domain-containing protein</fullName>
    </recommendedName>
</protein>